<reference evidence="2 3" key="1">
    <citation type="submission" date="2017-10" db="EMBL/GenBank/DDBJ databases">
        <title>Bacillus sp. nov., a halophilic bacterium isolated from a Yangshapao Lake.</title>
        <authorList>
            <person name="Wang H."/>
        </authorList>
    </citation>
    <scope>NUCLEOTIDE SEQUENCE [LARGE SCALE GENOMIC DNA]</scope>
    <source>
        <strain evidence="2 3">YSP-3</strain>
    </source>
</reference>
<dbReference type="RefSeq" id="WP_110515859.1">
    <property type="nucleotide sequence ID" value="NZ_PDOF01000001.1"/>
</dbReference>
<feature type="transmembrane region" description="Helical" evidence="1">
    <location>
        <begin position="7"/>
        <end position="27"/>
    </location>
</feature>
<feature type="transmembrane region" description="Helical" evidence="1">
    <location>
        <begin position="39"/>
        <end position="57"/>
    </location>
</feature>
<dbReference type="OrthoDB" id="2862882at2"/>
<dbReference type="AlphaFoldDB" id="A0A2W0HAP5"/>
<feature type="transmembrane region" description="Helical" evidence="1">
    <location>
        <begin position="69"/>
        <end position="89"/>
    </location>
</feature>
<comment type="caution">
    <text evidence="2">The sequence shown here is derived from an EMBL/GenBank/DDBJ whole genome shotgun (WGS) entry which is preliminary data.</text>
</comment>
<accession>A0A2W0HAP5</accession>
<keyword evidence="3" id="KW-1185">Reference proteome</keyword>
<evidence type="ECO:0000313" key="2">
    <source>
        <dbReference type="EMBL" id="PYZ97110.1"/>
    </source>
</evidence>
<name>A0A2W0HAP5_9BACI</name>
<gene>
    <name evidence="2" type="ORF">CR205_00435</name>
</gene>
<evidence type="ECO:0000313" key="3">
    <source>
        <dbReference type="Proteomes" id="UP000248066"/>
    </source>
</evidence>
<keyword evidence="1" id="KW-1133">Transmembrane helix</keyword>
<sequence length="157" mass="17489">MKKNNGFIFYGAVAIFSIVFLAAAISINRGAYAGTVNEPIVWTIGICIFGLAAFELYKRTFEKRHAVSSAVLCAVSVIFLFIIFPSYSYEDGAEAVLEYTGEDNSTLMSLDMQSFKANEQPSMFVTRYYIYGVETAEDEQFYLVNPADGETVLLETE</sequence>
<protein>
    <submittedName>
        <fullName evidence="2">Uncharacterized protein</fullName>
    </submittedName>
</protein>
<dbReference type="EMBL" id="PDOF01000001">
    <property type="protein sequence ID" value="PYZ97110.1"/>
    <property type="molecule type" value="Genomic_DNA"/>
</dbReference>
<keyword evidence="1" id="KW-0472">Membrane</keyword>
<proteinExistence type="predicted"/>
<keyword evidence="1" id="KW-0812">Transmembrane</keyword>
<evidence type="ECO:0000256" key="1">
    <source>
        <dbReference type="SAM" id="Phobius"/>
    </source>
</evidence>
<dbReference type="Proteomes" id="UP000248066">
    <property type="component" value="Unassembled WGS sequence"/>
</dbReference>
<organism evidence="2 3">
    <name type="scientific">Alteribacter lacisalsi</name>
    <dbReference type="NCBI Taxonomy" id="2045244"/>
    <lineage>
        <taxon>Bacteria</taxon>
        <taxon>Bacillati</taxon>
        <taxon>Bacillota</taxon>
        <taxon>Bacilli</taxon>
        <taxon>Bacillales</taxon>
        <taxon>Bacillaceae</taxon>
        <taxon>Alteribacter</taxon>
    </lineage>
</organism>